<gene>
    <name evidence="1" type="ORF">EGYM00392_LOCUS12261</name>
</gene>
<name>A0A7S1I4X7_9EUGL</name>
<evidence type="ECO:0000313" key="1">
    <source>
        <dbReference type="EMBL" id="CAD9001186.1"/>
    </source>
</evidence>
<accession>A0A7S1I4X7</accession>
<reference evidence="1" key="1">
    <citation type="submission" date="2021-01" db="EMBL/GenBank/DDBJ databases">
        <authorList>
            <person name="Corre E."/>
            <person name="Pelletier E."/>
            <person name="Niang G."/>
            <person name="Scheremetjew M."/>
            <person name="Finn R."/>
            <person name="Kale V."/>
            <person name="Holt S."/>
            <person name="Cochrane G."/>
            <person name="Meng A."/>
            <person name="Brown T."/>
            <person name="Cohen L."/>
        </authorList>
    </citation>
    <scope>NUCLEOTIDE SEQUENCE</scope>
    <source>
        <strain evidence="1">NIES-381</strain>
    </source>
</reference>
<dbReference type="AlphaFoldDB" id="A0A7S1I4X7"/>
<protein>
    <submittedName>
        <fullName evidence="1">Uncharacterized protein</fullName>
    </submittedName>
</protein>
<dbReference type="EMBL" id="HBGA01033994">
    <property type="protein sequence ID" value="CAD9001186.1"/>
    <property type="molecule type" value="Transcribed_RNA"/>
</dbReference>
<sequence>MRAAPEYSPLRGRVLQSGALRRWARPGKASTGGVPPSLVIGLWWGPSGMSRHALHCPAPCPFLSQGVRYMCWWVIAGEQDWAQRCGGGCGPFHVGVGLMM</sequence>
<proteinExistence type="predicted"/>
<organism evidence="1">
    <name type="scientific">Eutreptiella gymnastica</name>
    <dbReference type="NCBI Taxonomy" id="73025"/>
    <lineage>
        <taxon>Eukaryota</taxon>
        <taxon>Discoba</taxon>
        <taxon>Euglenozoa</taxon>
        <taxon>Euglenida</taxon>
        <taxon>Spirocuta</taxon>
        <taxon>Euglenophyceae</taxon>
        <taxon>Eutreptiales</taxon>
        <taxon>Eutreptiaceae</taxon>
        <taxon>Eutreptiella</taxon>
    </lineage>
</organism>